<dbReference type="InterPro" id="IPR050952">
    <property type="entry name" value="TRIM-NHL_E3_ligases"/>
</dbReference>
<dbReference type="Proteomes" id="UP000663842">
    <property type="component" value="Unassembled WGS sequence"/>
</dbReference>
<dbReference type="InterPro" id="IPR001258">
    <property type="entry name" value="NHL_repeat"/>
</dbReference>
<dbReference type="EMBL" id="CAJOBF010001097">
    <property type="protein sequence ID" value="CAF3912718.1"/>
    <property type="molecule type" value="Genomic_DNA"/>
</dbReference>
<comment type="caution">
    <text evidence="5">The sequence shown here is derived from an EMBL/GenBank/DDBJ whole genome shotgun (WGS) entry which is preliminary data.</text>
</comment>
<dbReference type="SUPFAM" id="SSF63829">
    <property type="entry name" value="Calcium-dependent phosphotriesterase"/>
    <property type="match status" value="1"/>
</dbReference>
<dbReference type="Pfam" id="PF01436">
    <property type="entry name" value="NHL"/>
    <property type="match status" value="2"/>
</dbReference>
<accession>A0A819I406</accession>
<dbReference type="Gene3D" id="2.120.10.30">
    <property type="entry name" value="TolB, C-terminal domain"/>
    <property type="match status" value="1"/>
</dbReference>
<evidence type="ECO:0000256" key="2">
    <source>
        <dbReference type="PROSITE-ProRule" id="PRU00504"/>
    </source>
</evidence>
<sequence>MCVRQPTFIEFAVFVQSLGDDCEIQSKRSVEVYNVLPKIPLNARWARDGVTVAGGNGRGNALNQLYYPYGLYVDDDENVLIADWGNHRIVEWKPGATNGEVVAGGNGPGKQNNQLCSPRDVIVDKETDSLIICDWVNRRVVRWFRQNRIRGETIIDNVGCWGLTMDDQRFLYVADYEKHEVRRYQDGQRNGTVVAGGNGRGTRLNQLSYPSFISVDRNHTVYVTENGNPRVTKWAKDAKEGIVLASDPNNGNTLIQLFNPTGVLVDQLGTFYVADSGENDRVMRWSNGATQGKVIAGGYGEGQQEDQLNSPMGLSFDRHGNLYVAEWGNNRVQRFSIESS</sequence>
<protein>
    <submittedName>
        <fullName evidence="5">Uncharacterized protein</fullName>
    </submittedName>
</protein>
<dbReference type="PANTHER" id="PTHR24104">
    <property type="entry name" value="E3 UBIQUITIN-PROTEIN LIGASE NHLRC1-RELATED"/>
    <property type="match status" value="1"/>
</dbReference>
<evidence type="ECO:0000313" key="3">
    <source>
        <dbReference type="EMBL" id="CAF3858736.1"/>
    </source>
</evidence>
<dbReference type="Proteomes" id="UP000676336">
    <property type="component" value="Unassembled WGS sequence"/>
</dbReference>
<dbReference type="AlphaFoldDB" id="A0A819I406"/>
<dbReference type="PANTHER" id="PTHR24104:SF25">
    <property type="entry name" value="PROTEIN LIN-41"/>
    <property type="match status" value="1"/>
</dbReference>
<keyword evidence="1" id="KW-0677">Repeat</keyword>
<dbReference type="EMBL" id="CAJOBI010001188">
    <property type="protein sequence ID" value="CAF3867984.1"/>
    <property type="molecule type" value="Genomic_DNA"/>
</dbReference>
<feature type="repeat" description="NHL" evidence="2">
    <location>
        <begin position="58"/>
        <end position="95"/>
    </location>
</feature>
<evidence type="ECO:0000313" key="4">
    <source>
        <dbReference type="EMBL" id="CAF3867984.1"/>
    </source>
</evidence>
<proteinExistence type="predicted"/>
<reference evidence="5" key="1">
    <citation type="submission" date="2021-02" db="EMBL/GenBank/DDBJ databases">
        <authorList>
            <person name="Nowell W R."/>
        </authorList>
    </citation>
    <scope>NUCLEOTIDE SEQUENCE</scope>
</reference>
<feature type="repeat" description="NHL" evidence="2">
    <location>
        <begin position="200"/>
        <end position="237"/>
    </location>
</feature>
<organism evidence="5 7">
    <name type="scientific">Rotaria magnacalcarata</name>
    <dbReference type="NCBI Taxonomy" id="392030"/>
    <lineage>
        <taxon>Eukaryota</taxon>
        <taxon>Metazoa</taxon>
        <taxon>Spiralia</taxon>
        <taxon>Gnathifera</taxon>
        <taxon>Rotifera</taxon>
        <taxon>Eurotatoria</taxon>
        <taxon>Bdelloidea</taxon>
        <taxon>Philodinida</taxon>
        <taxon>Philodinidae</taxon>
        <taxon>Rotaria</taxon>
    </lineage>
</organism>
<dbReference type="Proteomes" id="UP000681720">
    <property type="component" value="Unassembled WGS sequence"/>
</dbReference>
<feature type="repeat" description="NHL" evidence="2">
    <location>
        <begin position="302"/>
        <end position="338"/>
    </location>
</feature>
<evidence type="ECO:0000256" key="1">
    <source>
        <dbReference type="ARBA" id="ARBA00022737"/>
    </source>
</evidence>
<dbReference type="InterPro" id="IPR011042">
    <property type="entry name" value="6-blade_b-propeller_TolB-like"/>
</dbReference>
<evidence type="ECO:0000313" key="7">
    <source>
        <dbReference type="Proteomes" id="UP000663842"/>
    </source>
</evidence>
<dbReference type="GO" id="GO:0008270">
    <property type="term" value="F:zinc ion binding"/>
    <property type="evidence" value="ECO:0007669"/>
    <property type="project" value="UniProtKB-KW"/>
</dbReference>
<dbReference type="EMBL" id="CAJOBJ010007145">
    <property type="protein sequence ID" value="CAF4078896.1"/>
    <property type="molecule type" value="Genomic_DNA"/>
</dbReference>
<dbReference type="Gene3D" id="2.40.10.500">
    <property type="match status" value="2"/>
</dbReference>
<dbReference type="Proteomes" id="UP000681967">
    <property type="component" value="Unassembled WGS sequence"/>
</dbReference>
<evidence type="ECO:0000313" key="6">
    <source>
        <dbReference type="EMBL" id="CAF4078896.1"/>
    </source>
</evidence>
<name>A0A819I406_9BILA</name>
<dbReference type="EMBL" id="CAJOBH010001510">
    <property type="protein sequence ID" value="CAF3858736.1"/>
    <property type="molecule type" value="Genomic_DNA"/>
</dbReference>
<gene>
    <name evidence="3" type="ORF">BYL167_LOCUS6264</name>
    <name evidence="6" type="ORF">GIL414_LOCUS15950</name>
    <name evidence="4" type="ORF">SMN809_LOCUS4920</name>
    <name evidence="5" type="ORF">UXM345_LOCUS11170</name>
</gene>
<evidence type="ECO:0000313" key="5">
    <source>
        <dbReference type="EMBL" id="CAF3912718.1"/>
    </source>
</evidence>
<dbReference type="CDD" id="cd05819">
    <property type="entry name" value="NHL"/>
    <property type="match status" value="1"/>
</dbReference>
<dbReference type="PROSITE" id="PS51125">
    <property type="entry name" value="NHL"/>
    <property type="match status" value="3"/>
</dbReference>
<dbReference type="SUPFAM" id="SSF63825">
    <property type="entry name" value="YWTD domain"/>
    <property type="match status" value="1"/>
</dbReference>